<protein>
    <submittedName>
        <fullName evidence="2">Uncharacterized protein</fullName>
    </submittedName>
</protein>
<feature type="region of interest" description="Disordered" evidence="1">
    <location>
        <begin position="1"/>
        <end position="59"/>
    </location>
</feature>
<proteinExistence type="predicted"/>
<keyword evidence="3" id="KW-1185">Reference proteome</keyword>
<gene>
    <name evidence="2" type="ORF">CAGGBEG34_220093</name>
</gene>
<dbReference type="eggNOG" id="ENOG5032ZFT">
    <property type="taxonomic scope" value="Bacteria"/>
</dbReference>
<feature type="compositionally biased region" description="Basic and acidic residues" evidence="1">
    <location>
        <begin position="7"/>
        <end position="18"/>
    </location>
</feature>
<dbReference type="RefSeq" id="WP_006682553.1">
    <property type="nucleotide sequence ID" value="NZ_CAFB01000039.1"/>
</dbReference>
<evidence type="ECO:0000313" key="3">
    <source>
        <dbReference type="Proteomes" id="UP000054051"/>
    </source>
</evidence>
<dbReference type="STRING" id="1070319.CAGGBEG34_220093"/>
<dbReference type="Proteomes" id="UP000054051">
    <property type="component" value="Unassembled WGS sequence"/>
</dbReference>
<dbReference type="EMBL" id="CAFB01000039">
    <property type="protein sequence ID" value="CCD29341.1"/>
    <property type="molecule type" value="Genomic_DNA"/>
</dbReference>
<organism evidence="2 3">
    <name type="scientific">Candidatus Glomeribacter gigasporarum BEG34</name>
    <dbReference type="NCBI Taxonomy" id="1070319"/>
    <lineage>
        <taxon>Bacteria</taxon>
        <taxon>Pseudomonadati</taxon>
        <taxon>Pseudomonadota</taxon>
        <taxon>Betaproteobacteria</taxon>
        <taxon>Burkholderiales</taxon>
        <taxon>Burkholderiaceae</taxon>
        <taxon>Candidatus Glomeribacter</taxon>
    </lineage>
</organism>
<reference evidence="2 3" key="1">
    <citation type="submission" date="2011-08" db="EMBL/GenBank/DDBJ databases">
        <title>The genome of the obligate endobacterium of an arbuscular mycorrhizal fungus reveals an interphylum network of nutritional interactions.</title>
        <authorList>
            <person name="Ghignone S."/>
            <person name="Salvioli A."/>
            <person name="Anca I."/>
            <person name="Lumini E."/>
            <person name="Ortu G."/>
            <person name="Petiti L."/>
            <person name="Cruveiller S."/>
            <person name="Bianciotto V."/>
            <person name="Piffanelli P."/>
            <person name="Lanfranco L."/>
            <person name="Bonfante P."/>
        </authorList>
    </citation>
    <scope>NUCLEOTIDE SEQUENCE [LARGE SCALE GENOMIC DNA]</scope>
    <source>
        <strain evidence="2 3">BEG34</strain>
    </source>
</reference>
<evidence type="ECO:0000313" key="2">
    <source>
        <dbReference type="EMBL" id="CCD29341.1"/>
    </source>
</evidence>
<accession>G2J994</accession>
<comment type="caution">
    <text evidence="2">The sequence shown here is derived from an EMBL/GenBank/DDBJ whole genome shotgun (WGS) entry which is preliminary data.</text>
</comment>
<evidence type="ECO:0000256" key="1">
    <source>
        <dbReference type="SAM" id="MobiDB-lite"/>
    </source>
</evidence>
<dbReference type="AlphaFoldDB" id="G2J994"/>
<name>G2J994_9BURK</name>
<feature type="compositionally biased region" description="Polar residues" evidence="1">
    <location>
        <begin position="21"/>
        <end position="35"/>
    </location>
</feature>
<sequence>MCSNKGTLDKSAPKERKPSLLPSTPSAQGQPSEAASPTLRETRPRLRSGQRSGRPRTRLEALQIVPTRCPMQIYTYLKSIAPYLYPSLTQMFEDMLRRFFTERPWEHGLHWRQPKSALTVAGKNLGQTGWMQVNMRLPEERVAQIHQTAQVCGISHAGVCYTALFWWAQYVYPPMKMIGNPASATKAKSQPD</sequence>
<feature type="compositionally biased region" description="Basic residues" evidence="1">
    <location>
        <begin position="45"/>
        <end position="56"/>
    </location>
</feature>